<dbReference type="InterPro" id="IPR036361">
    <property type="entry name" value="SAP_dom_sf"/>
</dbReference>
<evidence type="ECO:0000256" key="8">
    <source>
        <dbReference type="ARBA" id="ARBA00023268"/>
    </source>
</evidence>
<feature type="domain" description="Formamidopyrimidine-DNA glycosylase catalytic" evidence="12">
    <location>
        <begin position="2"/>
        <end position="130"/>
    </location>
</feature>
<accession>A0AAE0BP28</accession>
<dbReference type="InterPro" id="IPR035937">
    <property type="entry name" value="FPG_N"/>
</dbReference>
<dbReference type="SUPFAM" id="SSF68906">
    <property type="entry name" value="SAP domain"/>
    <property type="match status" value="1"/>
</dbReference>
<dbReference type="SMART" id="SM01232">
    <property type="entry name" value="H2TH"/>
    <property type="match status" value="1"/>
</dbReference>
<evidence type="ECO:0000256" key="10">
    <source>
        <dbReference type="SAM" id="MobiDB-lite"/>
    </source>
</evidence>
<evidence type="ECO:0000313" key="14">
    <source>
        <dbReference type="Proteomes" id="UP001190700"/>
    </source>
</evidence>
<keyword evidence="6" id="KW-0234">DNA repair</keyword>
<keyword evidence="14" id="KW-1185">Reference proteome</keyword>
<feature type="domain" description="SAP" evidence="11">
    <location>
        <begin position="303"/>
        <end position="337"/>
    </location>
</feature>
<feature type="compositionally biased region" description="Basic residues" evidence="10">
    <location>
        <begin position="7"/>
        <end position="19"/>
    </location>
</feature>
<dbReference type="PROSITE" id="PS51068">
    <property type="entry name" value="FPG_CAT"/>
    <property type="match status" value="1"/>
</dbReference>
<gene>
    <name evidence="13" type="ORF">CYMTET_50504</name>
</gene>
<dbReference type="Pfam" id="PF01149">
    <property type="entry name" value="Fapy_DNA_glyco"/>
    <property type="match status" value="1"/>
</dbReference>
<feature type="region of interest" description="Disordered" evidence="10">
    <location>
        <begin position="1"/>
        <end position="20"/>
    </location>
</feature>
<keyword evidence="4" id="KW-0378">Hydrolase</keyword>
<keyword evidence="8" id="KW-0511">Multifunctional enzyme</keyword>
<evidence type="ECO:0000256" key="7">
    <source>
        <dbReference type="ARBA" id="ARBA00023239"/>
    </source>
</evidence>
<comment type="caution">
    <text evidence="13">The sequence shown here is derived from an EMBL/GenBank/DDBJ whole genome shotgun (WGS) entry which is preliminary data.</text>
</comment>
<dbReference type="InterPro" id="IPR015886">
    <property type="entry name" value="H2TH_FPG"/>
</dbReference>
<evidence type="ECO:0000256" key="9">
    <source>
        <dbReference type="ARBA" id="ARBA00023295"/>
    </source>
</evidence>
<dbReference type="SUPFAM" id="SSF46946">
    <property type="entry name" value="S13-like H2TH domain"/>
    <property type="match status" value="1"/>
</dbReference>
<feature type="region of interest" description="Disordered" evidence="10">
    <location>
        <begin position="396"/>
        <end position="441"/>
    </location>
</feature>
<reference evidence="13 14" key="1">
    <citation type="journal article" date="2015" name="Genome Biol. Evol.">
        <title>Comparative Genomics of a Bacterivorous Green Alga Reveals Evolutionary Causalities and Consequences of Phago-Mixotrophic Mode of Nutrition.</title>
        <authorList>
            <person name="Burns J.A."/>
            <person name="Paasch A."/>
            <person name="Narechania A."/>
            <person name="Kim E."/>
        </authorList>
    </citation>
    <scope>NUCLEOTIDE SEQUENCE [LARGE SCALE GENOMIC DNA]</scope>
    <source>
        <strain evidence="13 14">PLY_AMNH</strain>
    </source>
</reference>
<dbReference type="InterPro" id="IPR010979">
    <property type="entry name" value="Ribosomal_uS13-like_H2TH"/>
</dbReference>
<dbReference type="Gene3D" id="3.20.190.10">
    <property type="entry name" value="MutM-like, N-terminal"/>
    <property type="match status" value="1"/>
</dbReference>
<dbReference type="EC" id="4.2.99.18" evidence="2"/>
<evidence type="ECO:0000259" key="11">
    <source>
        <dbReference type="PROSITE" id="PS50800"/>
    </source>
</evidence>
<dbReference type="GO" id="GO:0003684">
    <property type="term" value="F:damaged DNA binding"/>
    <property type="evidence" value="ECO:0007669"/>
    <property type="project" value="InterPro"/>
</dbReference>
<dbReference type="SMART" id="SM00898">
    <property type="entry name" value="Fapy_DNA_glyco"/>
    <property type="match status" value="1"/>
</dbReference>
<dbReference type="PANTHER" id="PTHR42697">
    <property type="entry name" value="ENDONUCLEASE 8"/>
    <property type="match status" value="1"/>
</dbReference>
<sequence>MVEGHSVHRVAHQHRKRLVGKSFQATSPNGRFTEGAKAIDGKPYIGIEAVGKNLFAFFGTKSGQPVVMHVHFGMSGVWAIFDEAKEEIPQTKDTTRLRLYNEEFGIVTHLSAMTVQHGDENLYHDKRKLLGQDPLREDADVEQLWAKVSNSNKSIGALIMDQSVFCGPGNIYRAEILFKAGVHPEVKGKELSRTQFDAVWHHTVALLQRGFQTGSILTVDPEEAVILGKPTLRRYIYNQSRCPRCRGPIRSWSMESRTCYACPECQPLKHAVGVLAEDIGAPPKLFNSHCAREDLATRLSQGPMKLTVAELKKELAERSLPTKGKKAQLAAQLQAAISAVSGSDSPEYISQQKINRPELFPEDTDSKIFSAQDAAAEKAAAGENRAVEHIAELAPSQAAAARHHLSRGKRKGGRSKQDLDAGAGTQVAGPQDVTKSVTTGIADTYDRPKQYRRARKMQKGCEVRKEASVQPLANWRQRKPKRVLPEASGGGFERDDVLFQRTGGSSWRRISFGFFGGPPGISVAV</sequence>
<dbReference type="PANTHER" id="PTHR42697:SF1">
    <property type="entry name" value="ENDONUCLEASE 8"/>
    <property type="match status" value="1"/>
</dbReference>
<evidence type="ECO:0000256" key="5">
    <source>
        <dbReference type="ARBA" id="ARBA00023125"/>
    </source>
</evidence>
<comment type="similarity">
    <text evidence="1">Belongs to the FPG family.</text>
</comment>
<keyword evidence="5" id="KW-0238">DNA-binding</keyword>
<dbReference type="InterPro" id="IPR003034">
    <property type="entry name" value="SAP_dom"/>
</dbReference>
<keyword evidence="7" id="KW-0456">Lyase</keyword>
<dbReference type="GO" id="GO:0006284">
    <property type="term" value="P:base-excision repair"/>
    <property type="evidence" value="ECO:0007669"/>
    <property type="project" value="InterPro"/>
</dbReference>
<dbReference type="Gene3D" id="1.10.8.50">
    <property type="match status" value="1"/>
</dbReference>
<evidence type="ECO:0000256" key="3">
    <source>
        <dbReference type="ARBA" id="ARBA00022763"/>
    </source>
</evidence>
<dbReference type="GO" id="GO:0000703">
    <property type="term" value="F:oxidized pyrimidine nucleobase lesion DNA N-glycosylase activity"/>
    <property type="evidence" value="ECO:0007669"/>
    <property type="project" value="TreeGrafter"/>
</dbReference>
<dbReference type="GO" id="GO:0140078">
    <property type="term" value="F:class I DNA-(apurinic or apyrimidinic site) endonuclease activity"/>
    <property type="evidence" value="ECO:0007669"/>
    <property type="project" value="UniProtKB-EC"/>
</dbReference>
<evidence type="ECO:0000259" key="12">
    <source>
        <dbReference type="PROSITE" id="PS51068"/>
    </source>
</evidence>
<evidence type="ECO:0000256" key="2">
    <source>
        <dbReference type="ARBA" id="ARBA00012720"/>
    </source>
</evidence>
<evidence type="ECO:0000313" key="13">
    <source>
        <dbReference type="EMBL" id="KAK3239579.1"/>
    </source>
</evidence>
<dbReference type="PROSITE" id="PS50800">
    <property type="entry name" value="SAP"/>
    <property type="match status" value="1"/>
</dbReference>
<keyword evidence="9" id="KW-0326">Glycosidase</keyword>
<dbReference type="GO" id="GO:0008270">
    <property type="term" value="F:zinc ion binding"/>
    <property type="evidence" value="ECO:0007669"/>
    <property type="project" value="InterPro"/>
</dbReference>
<keyword evidence="3" id="KW-0227">DNA damage</keyword>
<evidence type="ECO:0000256" key="1">
    <source>
        <dbReference type="ARBA" id="ARBA00009409"/>
    </source>
</evidence>
<dbReference type="AlphaFoldDB" id="A0AAE0BP28"/>
<dbReference type="InterPro" id="IPR012319">
    <property type="entry name" value="FPG_cat"/>
</dbReference>
<dbReference type="Proteomes" id="UP001190700">
    <property type="component" value="Unassembled WGS sequence"/>
</dbReference>
<protein>
    <recommendedName>
        <fullName evidence="2">DNA-(apurinic or apyrimidinic site) lyase</fullName>
        <ecNumber evidence="2">4.2.99.18</ecNumber>
    </recommendedName>
</protein>
<dbReference type="EMBL" id="LGRX02033872">
    <property type="protein sequence ID" value="KAK3239579.1"/>
    <property type="molecule type" value="Genomic_DNA"/>
</dbReference>
<evidence type="ECO:0000256" key="4">
    <source>
        <dbReference type="ARBA" id="ARBA00022801"/>
    </source>
</evidence>
<feature type="compositionally biased region" description="Basic residues" evidence="10">
    <location>
        <begin position="401"/>
        <end position="414"/>
    </location>
</feature>
<dbReference type="SUPFAM" id="SSF57716">
    <property type="entry name" value="Glucocorticoid receptor-like (DNA-binding domain)"/>
    <property type="match status" value="1"/>
</dbReference>
<dbReference type="SMART" id="SM00513">
    <property type="entry name" value="SAP"/>
    <property type="match status" value="1"/>
</dbReference>
<evidence type="ECO:0000256" key="6">
    <source>
        <dbReference type="ARBA" id="ARBA00023204"/>
    </source>
</evidence>
<dbReference type="Pfam" id="PF06831">
    <property type="entry name" value="H2TH"/>
    <property type="match status" value="1"/>
</dbReference>
<proteinExistence type="inferred from homology"/>
<name>A0AAE0BP28_9CHLO</name>
<dbReference type="SUPFAM" id="SSF81624">
    <property type="entry name" value="N-terminal domain of MutM-like DNA repair proteins"/>
    <property type="match status" value="1"/>
</dbReference>
<dbReference type="Pfam" id="PF02037">
    <property type="entry name" value="SAP"/>
    <property type="match status" value="1"/>
</dbReference>
<organism evidence="13 14">
    <name type="scientific">Cymbomonas tetramitiformis</name>
    <dbReference type="NCBI Taxonomy" id="36881"/>
    <lineage>
        <taxon>Eukaryota</taxon>
        <taxon>Viridiplantae</taxon>
        <taxon>Chlorophyta</taxon>
        <taxon>Pyramimonadophyceae</taxon>
        <taxon>Pyramimonadales</taxon>
        <taxon>Pyramimonadaceae</taxon>
        <taxon>Cymbomonas</taxon>
    </lineage>
</organism>
<dbReference type="Gene3D" id="1.10.720.30">
    <property type="entry name" value="SAP domain"/>
    <property type="match status" value="1"/>
</dbReference>